<comment type="caution">
    <text evidence="2">The sequence shown here is derived from an EMBL/GenBank/DDBJ whole genome shotgun (WGS) entry which is preliminary data.</text>
</comment>
<feature type="region of interest" description="Disordered" evidence="1">
    <location>
        <begin position="1"/>
        <end position="371"/>
    </location>
</feature>
<dbReference type="Proteomes" id="UP000567179">
    <property type="component" value="Unassembled WGS sequence"/>
</dbReference>
<organism evidence="2 3">
    <name type="scientific">Psilocybe cf. subviscida</name>
    <dbReference type="NCBI Taxonomy" id="2480587"/>
    <lineage>
        <taxon>Eukaryota</taxon>
        <taxon>Fungi</taxon>
        <taxon>Dikarya</taxon>
        <taxon>Basidiomycota</taxon>
        <taxon>Agaricomycotina</taxon>
        <taxon>Agaricomycetes</taxon>
        <taxon>Agaricomycetidae</taxon>
        <taxon>Agaricales</taxon>
        <taxon>Agaricineae</taxon>
        <taxon>Strophariaceae</taxon>
        <taxon>Psilocybe</taxon>
    </lineage>
</organism>
<evidence type="ECO:0000313" key="2">
    <source>
        <dbReference type="EMBL" id="KAF5310117.1"/>
    </source>
</evidence>
<feature type="compositionally biased region" description="Gly residues" evidence="1">
    <location>
        <begin position="280"/>
        <end position="292"/>
    </location>
</feature>
<keyword evidence="3" id="KW-1185">Reference proteome</keyword>
<feature type="compositionally biased region" description="Low complexity" evidence="1">
    <location>
        <begin position="323"/>
        <end position="353"/>
    </location>
</feature>
<dbReference type="AlphaFoldDB" id="A0A8H5ATY6"/>
<accession>A0A8H5ATY6</accession>
<feature type="compositionally biased region" description="Low complexity" evidence="1">
    <location>
        <begin position="242"/>
        <end position="252"/>
    </location>
</feature>
<evidence type="ECO:0000256" key="1">
    <source>
        <dbReference type="SAM" id="MobiDB-lite"/>
    </source>
</evidence>
<feature type="compositionally biased region" description="Basic and acidic residues" evidence="1">
    <location>
        <begin position="46"/>
        <end position="59"/>
    </location>
</feature>
<dbReference type="EMBL" id="JAACJJ010000058">
    <property type="protein sequence ID" value="KAF5310117.1"/>
    <property type="molecule type" value="Genomic_DNA"/>
</dbReference>
<gene>
    <name evidence="2" type="ORF">D9619_010182</name>
</gene>
<protein>
    <submittedName>
        <fullName evidence="2">Uncharacterized protein</fullName>
    </submittedName>
</protein>
<evidence type="ECO:0000313" key="3">
    <source>
        <dbReference type="Proteomes" id="UP000567179"/>
    </source>
</evidence>
<feature type="compositionally biased region" description="Low complexity" evidence="1">
    <location>
        <begin position="60"/>
        <end position="70"/>
    </location>
</feature>
<sequence length="371" mass="39862">MVTPIYHDVDAFGQQPPSGGGSDRVHRSNSGRGRRYYDADYDDYAGYDRGRRFRNDGRRGSSPSPSYRGQYSDDEYDYNDRGRASYRRRYSPESNYNGYGRGRDLDDEDDIGDRKRSRVPGTEPPPLAPPDISYYPGGSRTMSSPPARTQGYAHGRGGAQSLPYGQHDSTYGPYDQPHQSTGFDRGRPRGDAYASGYGRGGPGRRVDYGDPDGYPSTSDYGPGGYYQDDDSYSYTSGGGRSGRLSGQSNGNSERSGYAKRSRPEGTEPPKLPPPDISAYPGGGGRGGGGAHGVPGVHQGAGPPPSTSGSNSAGHTYGGSQHPPSQGYAGSQYSQPSGYSQPQQQHPQQRYPQGKKPGLIGRIFHSGSAHRG</sequence>
<proteinExistence type="predicted"/>
<reference evidence="2 3" key="1">
    <citation type="journal article" date="2020" name="ISME J.">
        <title>Uncovering the hidden diversity of litter-decomposition mechanisms in mushroom-forming fungi.</title>
        <authorList>
            <person name="Floudas D."/>
            <person name="Bentzer J."/>
            <person name="Ahren D."/>
            <person name="Johansson T."/>
            <person name="Persson P."/>
            <person name="Tunlid A."/>
        </authorList>
    </citation>
    <scope>NUCLEOTIDE SEQUENCE [LARGE SCALE GENOMIC DNA]</scope>
    <source>
        <strain evidence="2 3">CBS 101986</strain>
    </source>
</reference>
<name>A0A8H5ATY6_9AGAR</name>
<feature type="compositionally biased region" description="Polar residues" evidence="1">
    <location>
        <begin position="306"/>
        <end position="322"/>
    </location>
</feature>